<dbReference type="InterPro" id="IPR051614">
    <property type="entry name" value="UPF0045_domain"/>
</dbReference>
<feature type="domain" description="Thiamine-binding protein" evidence="2">
    <location>
        <begin position="4"/>
        <end position="97"/>
    </location>
</feature>
<proteinExistence type="inferred from homology"/>
<dbReference type="PANTHER" id="PTHR33777:SF1">
    <property type="entry name" value="UPF0045 PROTEIN ECM15"/>
    <property type="match status" value="1"/>
</dbReference>
<dbReference type="Pfam" id="PF01910">
    <property type="entry name" value="Thiamine_BP"/>
    <property type="match status" value="1"/>
</dbReference>
<dbReference type="GO" id="GO:0005829">
    <property type="term" value="C:cytosol"/>
    <property type="evidence" value="ECO:0007669"/>
    <property type="project" value="TreeGrafter"/>
</dbReference>
<dbReference type="STRING" id="66851.MBORA_18440"/>
<evidence type="ECO:0000313" key="3">
    <source>
        <dbReference type="EMBL" id="KZX10513.1"/>
    </source>
</evidence>
<dbReference type="AlphaFoldDB" id="A0A165ZBZ5"/>
<organism evidence="3 4">
    <name type="scientific">Methanobrevibacter oralis</name>
    <dbReference type="NCBI Taxonomy" id="66851"/>
    <lineage>
        <taxon>Archaea</taxon>
        <taxon>Methanobacteriati</taxon>
        <taxon>Methanobacteriota</taxon>
        <taxon>Methanomada group</taxon>
        <taxon>Methanobacteria</taxon>
        <taxon>Methanobacteriales</taxon>
        <taxon>Methanobacteriaceae</taxon>
        <taxon>Methanobrevibacter</taxon>
    </lineage>
</organism>
<accession>A0A165ZBZ5</accession>
<evidence type="ECO:0000259" key="2">
    <source>
        <dbReference type="Pfam" id="PF01910"/>
    </source>
</evidence>
<gene>
    <name evidence="3" type="ORF">MBORA_18440</name>
</gene>
<dbReference type="SUPFAM" id="SSF89957">
    <property type="entry name" value="MTH1187/YkoF-like"/>
    <property type="match status" value="1"/>
</dbReference>
<dbReference type="PANTHER" id="PTHR33777">
    <property type="entry name" value="UPF0045 PROTEIN ECM15"/>
    <property type="match status" value="1"/>
</dbReference>
<evidence type="ECO:0000313" key="4">
    <source>
        <dbReference type="Proteomes" id="UP000077428"/>
    </source>
</evidence>
<dbReference type="OrthoDB" id="10763at2157"/>
<sequence>MITADFAILPVGTKDTECKEYVTIAVQSIKNSGLNYQLTGMGTQIEAKNLEELYSAIAKAQEAIFETGIGRVYTVIKVDDRRDLENRTLDAKIDTVEKMLK</sequence>
<reference evidence="4" key="1">
    <citation type="journal article" date="2016" name="Genome Announc.">
        <title>Draft Genome Sequences of Methanobrevibacter curvatus DSM11111, Methanobrevibacter cuticularis DSM11139, Methanobrevibacter filiformis DSM11501, and Methanobrevibacter oralis DSM7256.</title>
        <authorList>
            <person name="Poehlein A."/>
            <person name="Seedorf H."/>
        </authorList>
    </citation>
    <scope>NUCLEOTIDE SEQUENCE [LARGE SCALE GENOMIC DNA]</scope>
    <source>
        <strain evidence="4">DSM 7256 / JCM 30027 / ZR</strain>
    </source>
</reference>
<evidence type="ECO:0000256" key="1">
    <source>
        <dbReference type="ARBA" id="ARBA00010272"/>
    </source>
</evidence>
<name>A0A165ZBZ5_METOA</name>
<dbReference type="InterPro" id="IPR002767">
    <property type="entry name" value="Thiamine_BP"/>
</dbReference>
<dbReference type="EMBL" id="LWMU01000114">
    <property type="protein sequence ID" value="KZX10513.1"/>
    <property type="molecule type" value="Genomic_DNA"/>
</dbReference>
<dbReference type="Proteomes" id="UP000077428">
    <property type="component" value="Unassembled WGS sequence"/>
</dbReference>
<dbReference type="Gene3D" id="3.30.70.930">
    <property type="match status" value="1"/>
</dbReference>
<comment type="caution">
    <text evidence="3">The sequence shown here is derived from an EMBL/GenBank/DDBJ whole genome shotgun (WGS) entry which is preliminary data.</text>
</comment>
<dbReference type="RefSeq" id="WP_042691716.1">
    <property type="nucleotide sequence ID" value="NZ_CABMAB010000002.1"/>
</dbReference>
<comment type="similarity">
    <text evidence="1">Belongs to the UPF0045 family.</text>
</comment>
<dbReference type="NCBIfam" id="TIGR00106">
    <property type="entry name" value="MTH1187 family thiamine-binding protein"/>
    <property type="match status" value="1"/>
</dbReference>
<keyword evidence="4" id="KW-1185">Reference proteome</keyword>
<protein>
    <recommendedName>
        <fullName evidence="2">Thiamine-binding protein domain-containing protein</fullName>
    </recommendedName>
</protein>
<dbReference type="InterPro" id="IPR029756">
    <property type="entry name" value="MTH1187/YkoF-like"/>
</dbReference>
<dbReference type="PATRIC" id="fig|66851.6.peg.2013"/>